<organism evidence="1 2">
    <name type="scientific">Extremus antarcticus</name>
    <dbReference type="NCBI Taxonomy" id="702011"/>
    <lineage>
        <taxon>Eukaryota</taxon>
        <taxon>Fungi</taxon>
        <taxon>Dikarya</taxon>
        <taxon>Ascomycota</taxon>
        <taxon>Pezizomycotina</taxon>
        <taxon>Dothideomycetes</taxon>
        <taxon>Dothideomycetidae</taxon>
        <taxon>Mycosphaerellales</taxon>
        <taxon>Extremaceae</taxon>
        <taxon>Extremus</taxon>
    </lineage>
</organism>
<evidence type="ECO:0000313" key="2">
    <source>
        <dbReference type="Proteomes" id="UP001271007"/>
    </source>
</evidence>
<keyword evidence="2" id="KW-1185">Reference proteome</keyword>
<dbReference type="AlphaFoldDB" id="A0AAJ0DKV0"/>
<dbReference type="Proteomes" id="UP001271007">
    <property type="component" value="Unassembled WGS sequence"/>
</dbReference>
<protein>
    <submittedName>
        <fullName evidence="1">Uncharacterized protein</fullName>
    </submittedName>
</protein>
<proteinExistence type="predicted"/>
<comment type="caution">
    <text evidence="1">The sequence shown here is derived from an EMBL/GenBank/DDBJ whole genome shotgun (WGS) entry which is preliminary data.</text>
</comment>
<sequence>MSAALKIASVASGLTLFGYSAMHTLRQPAQDFSKDALALDHTLNQQKALLPKPKLPSNFVSITIGGYEFKNAA</sequence>
<gene>
    <name evidence="1" type="ORF">LTR09_006587</name>
</gene>
<name>A0AAJ0DKV0_9PEZI</name>
<dbReference type="EMBL" id="JAWDJX010000021">
    <property type="protein sequence ID" value="KAK3052377.1"/>
    <property type="molecule type" value="Genomic_DNA"/>
</dbReference>
<reference evidence="1" key="1">
    <citation type="submission" date="2023-04" db="EMBL/GenBank/DDBJ databases">
        <title>Black Yeasts Isolated from many extreme environments.</title>
        <authorList>
            <person name="Coleine C."/>
            <person name="Stajich J.E."/>
            <person name="Selbmann L."/>
        </authorList>
    </citation>
    <scope>NUCLEOTIDE SEQUENCE</scope>
    <source>
        <strain evidence="1">CCFEE 5312</strain>
    </source>
</reference>
<accession>A0AAJ0DKV0</accession>
<evidence type="ECO:0000313" key="1">
    <source>
        <dbReference type="EMBL" id="KAK3052377.1"/>
    </source>
</evidence>